<dbReference type="Pfam" id="PF26325">
    <property type="entry name" value="YhjD"/>
    <property type="match status" value="1"/>
</dbReference>
<dbReference type="AlphaFoldDB" id="A0A9X1WTW3"/>
<evidence type="ECO:0000313" key="1">
    <source>
        <dbReference type="EMBL" id="MCJ8015202.1"/>
    </source>
</evidence>
<dbReference type="InterPro" id="IPR058600">
    <property type="entry name" value="YhjD-like"/>
</dbReference>
<reference evidence="1" key="1">
    <citation type="submission" date="2022-04" db="EMBL/GenBank/DDBJ databases">
        <title>Paenibacillus mangrovi sp. nov., a novel endophytic bacterium isolated from bark of Kandelia candel.</title>
        <authorList>
            <person name="Tuo L."/>
        </authorList>
    </citation>
    <scope>NUCLEOTIDE SEQUENCE</scope>
    <source>
        <strain evidence="1">KQZ6P-2</strain>
    </source>
</reference>
<evidence type="ECO:0000313" key="2">
    <source>
        <dbReference type="Proteomes" id="UP001139347"/>
    </source>
</evidence>
<protein>
    <submittedName>
        <fullName evidence="1">Uncharacterized protein</fullName>
    </submittedName>
</protein>
<organism evidence="1 2">
    <name type="scientific">Paenibacillus mangrovi</name>
    <dbReference type="NCBI Taxonomy" id="2931978"/>
    <lineage>
        <taxon>Bacteria</taxon>
        <taxon>Bacillati</taxon>
        <taxon>Bacillota</taxon>
        <taxon>Bacilli</taxon>
        <taxon>Bacillales</taxon>
        <taxon>Paenibacillaceae</taxon>
        <taxon>Paenibacillus</taxon>
    </lineage>
</organism>
<sequence length="136" mass="15875">MRIEITTTDEILVKRYIIFPLILSAYERDLQIINGSGLFKTPDVYGEIIEAGQKIVTEEIHSIKKAFKTRGIKVYEEIRTTEGIRAEYLCRGYHGNMMLSWSLIKAEAVVMMRKYLGMDISRFEKITAPEQFRNKY</sequence>
<dbReference type="RefSeq" id="WP_244731152.1">
    <property type="nucleotide sequence ID" value="NZ_JALIRP010000021.1"/>
</dbReference>
<name>A0A9X1WTW3_9BACL</name>
<proteinExistence type="predicted"/>
<comment type="caution">
    <text evidence="1">The sequence shown here is derived from an EMBL/GenBank/DDBJ whole genome shotgun (WGS) entry which is preliminary data.</text>
</comment>
<dbReference type="EMBL" id="JALIRP010000021">
    <property type="protein sequence ID" value="MCJ8015202.1"/>
    <property type="molecule type" value="Genomic_DNA"/>
</dbReference>
<accession>A0A9X1WTW3</accession>
<gene>
    <name evidence="1" type="ORF">MUG84_26395</name>
</gene>
<keyword evidence="2" id="KW-1185">Reference proteome</keyword>
<dbReference type="Proteomes" id="UP001139347">
    <property type="component" value="Unassembled WGS sequence"/>
</dbReference>